<feature type="compositionally biased region" description="Basic and acidic residues" evidence="1">
    <location>
        <begin position="52"/>
        <end position="66"/>
    </location>
</feature>
<dbReference type="AlphaFoldDB" id="A0A833HNC4"/>
<dbReference type="EMBL" id="WBZB01000033">
    <property type="protein sequence ID" value="KAB3529298.1"/>
    <property type="molecule type" value="Genomic_DNA"/>
</dbReference>
<dbReference type="Proteomes" id="UP000465601">
    <property type="component" value="Unassembled WGS sequence"/>
</dbReference>
<keyword evidence="2" id="KW-0732">Signal</keyword>
<name>A0A833HNC4_9FIRM</name>
<protein>
    <recommendedName>
        <fullName evidence="5">Lipoprotein</fullName>
    </recommendedName>
</protein>
<evidence type="ECO:0000313" key="4">
    <source>
        <dbReference type="Proteomes" id="UP000465601"/>
    </source>
</evidence>
<evidence type="ECO:0008006" key="5">
    <source>
        <dbReference type="Google" id="ProtNLM"/>
    </source>
</evidence>
<accession>A0A833HNC4</accession>
<feature type="chain" id="PRO_5032489765" description="Lipoprotein" evidence="2">
    <location>
        <begin position="26"/>
        <end position="66"/>
    </location>
</feature>
<dbReference type="RefSeq" id="WP_151866090.1">
    <property type="nucleotide sequence ID" value="NZ_WBZB01000033.1"/>
</dbReference>
<sequence length="66" mass="7590">MKLNKTKYFVIFLLLIFLTSSCSPAKKNLEDKNSNDINVEEAIIPANNTENGKNKVKEEHEENLHE</sequence>
<evidence type="ECO:0000313" key="3">
    <source>
        <dbReference type="EMBL" id="KAB3529298.1"/>
    </source>
</evidence>
<reference evidence="3 4" key="1">
    <citation type="submission" date="2019-10" db="EMBL/GenBank/DDBJ databases">
        <title>Alkaliphilus serpentinus sp. nov. and Alkaliphilus pronyensis sp. nov., two novel anaerobic alkaliphilic species isolated from the serpentinized-hosted hydrothermal field of the Prony Bay (New Caledonia).</title>
        <authorList>
            <person name="Postec A."/>
        </authorList>
    </citation>
    <scope>NUCLEOTIDE SEQUENCE [LARGE SCALE GENOMIC DNA]</scope>
    <source>
        <strain evidence="3 4">LacT</strain>
    </source>
</reference>
<evidence type="ECO:0000256" key="2">
    <source>
        <dbReference type="SAM" id="SignalP"/>
    </source>
</evidence>
<gene>
    <name evidence="3" type="ORF">F8153_09340</name>
</gene>
<keyword evidence="4" id="KW-1185">Reference proteome</keyword>
<proteinExistence type="predicted"/>
<comment type="caution">
    <text evidence="3">The sequence shown here is derived from an EMBL/GenBank/DDBJ whole genome shotgun (WGS) entry which is preliminary data.</text>
</comment>
<feature type="region of interest" description="Disordered" evidence="1">
    <location>
        <begin position="46"/>
        <end position="66"/>
    </location>
</feature>
<evidence type="ECO:0000256" key="1">
    <source>
        <dbReference type="SAM" id="MobiDB-lite"/>
    </source>
</evidence>
<organism evidence="3 4">
    <name type="scientific">Alkaliphilus serpentinus</name>
    <dbReference type="NCBI Taxonomy" id="1482731"/>
    <lineage>
        <taxon>Bacteria</taxon>
        <taxon>Bacillati</taxon>
        <taxon>Bacillota</taxon>
        <taxon>Clostridia</taxon>
        <taxon>Peptostreptococcales</taxon>
        <taxon>Natronincolaceae</taxon>
        <taxon>Alkaliphilus</taxon>
    </lineage>
</organism>
<feature type="non-terminal residue" evidence="3">
    <location>
        <position position="66"/>
    </location>
</feature>
<feature type="signal peptide" evidence="2">
    <location>
        <begin position="1"/>
        <end position="25"/>
    </location>
</feature>
<dbReference type="PROSITE" id="PS51257">
    <property type="entry name" value="PROKAR_LIPOPROTEIN"/>
    <property type="match status" value="1"/>
</dbReference>